<dbReference type="Pfam" id="PF02517">
    <property type="entry name" value="Rce1-like"/>
    <property type="match status" value="1"/>
</dbReference>
<feature type="transmembrane region" description="Helical" evidence="1">
    <location>
        <begin position="128"/>
        <end position="150"/>
    </location>
</feature>
<feature type="transmembrane region" description="Helical" evidence="1">
    <location>
        <begin position="21"/>
        <end position="42"/>
    </location>
</feature>
<reference evidence="4" key="1">
    <citation type="journal article" date="2019" name="Int. J. Syst. Evol. Microbiol.">
        <title>The Global Catalogue of Microorganisms (GCM) 10K type strain sequencing project: providing services to taxonomists for standard genome sequencing and annotation.</title>
        <authorList>
            <consortium name="The Broad Institute Genomics Platform"/>
            <consortium name="The Broad Institute Genome Sequencing Center for Infectious Disease"/>
            <person name="Wu L."/>
            <person name="Ma J."/>
        </authorList>
    </citation>
    <scope>NUCLEOTIDE SEQUENCE [LARGE SCALE GENOMIC DNA]</scope>
    <source>
        <strain evidence="4">DT72</strain>
    </source>
</reference>
<name>A0ABW4NYQ9_9NOCA</name>
<keyword evidence="1" id="KW-0812">Transmembrane</keyword>
<proteinExistence type="predicted"/>
<dbReference type="PANTHER" id="PTHR39430">
    <property type="entry name" value="MEMBRANE-ASSOCIATED PROTEASE-RELATED"/>
    <property type="match status" value="1"/>
</dbReference>
<feature type="transmembrane region" description="Helical" evidence="1">
    <location>
        <begin position="196"/>
        <end position="221"/>
    </location>
</feature>
<accession>A0ABW4NYQ9</accession>
<feature type="transmembrane region" description="Helical" evidence="1">
    <location>
        <begin position="171"/>
        <end position="190"/>
    </location>
</feature>
<evidence type="ECO:0000259" key="2">
    <source>
        <dbReference type="Pfam" id="PF02517"/>
    </source>
</evidence>
<evidence type="ECO:0000313" key="4">
    <source>
        <dbReference type="Proteomes" id="UP001597286"/>
    </source>
</evidence>
<sequence length="314" mass="33522">MNVSSSPLVQQAATAQRRPNLIVVWIVALVAIIGGQGIGAVIAEAVTGHEMDGSVPAQWGEVITNGLSLLLLALWVIFYERRSILSVGLRDRRGLVRFVTGFGGGLVLFALALGLLVLFGGYSGNTVAGHTTTGSAAVWIVLSLIPVWIVQSSTEEIIVRGYLLQWHGLKLTNGWVAVIAPSILFAVVHLDFHPLVLLNIFLFGLLFSFLSLAQGSIWLAAGIHTAWNMAQSNIFGLPGESSFREVTLFIVGPDSTGAAILTGGDYGVEGSILTTVLLAVAVFAAYRYHRTVEARRAVEHRDESHAGSATPTDR</sequence>
<dbReference type="RefSeq" id="WP_378483153.1">
    <property type="nucleotide sequence ID" value="NZ_JBHUFB010000001.1"/>
</dbReference>
<evidence type="ECO:0000256" key="1">
    <source>
        <dbReference type="SAM" id="Phobius"/>
    </source>
</evidence>
<comment type="caution">
    <text evidence="3">The sequence shown here is derived from an EMBL/GenBank/DDBJ whole genome shotgun (WGS) entry which is preliminary data.</text>
</comment>
<keyword evidence="4" id="KW-1185">Reference proteome</keyword>
<protein>
    <submittedName>
        <fullName evidence="3">CPBP family intramembrane glutamic endopeptidase</fullName>
        <ecNumber evidence="3">3.4.-.-</ecNumber>
    </submittedName>
</protein>
<dbReference type="EC" id="3.4.-.-" evidence="3"/>
<keyword evidence="1" id="KW-0472">Membrane</keyword>
<dbReference type="PANTHER" id="PTHR39430:SF1">
    <property type="entry name" value="PROTEASE"/>
    <property type="match status" value="1"/>
</dbReference>
<gene>
    <name evidence="3" type="ORF">ACFSJG_00020</name>
</gene>
<evidence type="ECO:0000313" key="3">
    <source>
        <dbReference type="EMBL" id="MFD1810589.1"/>
    </source>
</evidence>
<dbReference type="GO" id="GO:0016787">
    <property type="term" value="F:hydrolase activity"/>
    <property type="evidence" value="ECO:0007669"/>
    <property type="project" value="UniProtKB-KW"/>
</dbReference>
<feature type="domain" description="CAAX prenyl protease 2/Lysostaphin resistance protein A-like" evidence="2">
    <location>
        <begin position="138"/>
        <end position="229"/>
    </location>
</feature>
<organism evidence="3 4">
    <name type="scientific">Rhodococcus gannanensis</name>
    <dbReference type="NCBI Taxonomy" id="1960308"/>
    <lineage>
        <taxon>Bacteria</taxon>
        <taxon>Bacillati</taxon>
        <taxon>Actinomycetota</taxon>
        <taxon>Actinomycetes</taxon>
        <taxon>Mycobacteriales</taxon>
        <taxon>Nocardiaceae</taxon>
        <taxon>Rhodococcus</taxon>
    </lineage>
</organism>
<dbReference type="EMBL" id="JBHUFB010000001">
    <property type="protein sequence ID" value="MFD1810589.1"/>
    <property type="molecule type" value="Genomic_DNA"/>
</dbReference>
<keyword evidence="1" id="KW-1133">Transmembrane helix</keyword>
<keyword evidence="3" id="KW-0378">Hydrolase</keyword>
<feature type="transmembrane region" description="Helical" evidence="1">
    <location>
        <begin position="99"/>
        <end position="122"/>
    </location>
</feature>
<dbReference type="InterPro" id="IPR003675">
    <property type="entry name" value="Rce1/LyrA-like_dom"/>
</dbReference>
<feature type="transmembrane region" description="Helical" evidence="1">
    <location>
        <begin position="62"/>
        <end position="79"/>
    </location>
</feature>
<dbReference type="Proteomes" id="UP001597286">
    <property type="component" value="Unassembled WGS sequence"/>
</dbReference>